<gene>
    <name evidence="2" type="primary">LOC102801628</name>
</gene>
<sequence>WLPNYYYSHGGHMSFNDRVDRVVEWLEKSKSSRPDVIMLYMNATRYGTYKERREDLEDADEAVGRLMGGLTMLNLRDCSNVILVADWTLTNKSCNRVFNIDDYVTDLDNYQITPDWLNSVKRLNYTYNPYPNDYTDVVEYESTETTIEHFKCKNSFVQTYAKEELPVRLHYVNSPRIENIVMV</sequence>
<dbReference type="PANTHER" id="PTHR10151:SF114">
    <property type="entry name" value="ECTONUCLEOTIDE PYROPHOSPHATASE_PHOSPHODIESTERASE C27A7.3"/>
    <property type="match status" value="1"/>
</dbReference>
<organism evidence="1 2">
    <name type="scientific">Saccoglossus kowalevskii</name>
    <name type="common">Acorn worm</name>
    <dbReference type="NCBI Taxonomy" id="10224"/>
    <lineage>
        <taxon>Eukaryota</taxon>
        <taxon>Metazoa</taxon>
        <taxon>Hemichordata</taxon>
        <taxon>Enteropneusta</taxon>
        <taxon>Harrimaniidae</taxon>
        <taxon>Saccoglossus</taxon>
    </lineage>
</organism>
<accession>A0ABM0MXI6</accession>
<dbReference type="SUPFAM" id="SSF53649">
    <property type="entry name" value="Alkaline phosphatase-like"/>
    <property type="match status" value="1"/>
</dbReference>
<keyword evidence="1" id="KW-1185">Reference proteome</keyword>
<dbReference type="Pfam" id="PF01663">
    <property type="entry name" value="Phosphodiest"/>
    <property type="match status" value="1"/>
</dbReference>
<dbReference type="RefSeq" id="XP_006824727.1">
    <property type="nucleotide sequence ID" value="XM_006824664.1"/>
</dbReference>
<evidence type="ECO:0000313" key="2">
    <source>
        <dbReference type="RefSeq" id="XP_006824727.1"/>
    </source>
</evidence>
<dbReference type="Proteomes" id="UP000694865">
    <property type="component" value="Unplaced"/>
</dbReference>
<feature type="non-terminal residue" evidence="2">
    <location>
        <position position="183"/>
    </location>
</feature>
<evidence type="ECO:0000313" key="1">
    <source>
        <dbReference type="Proteomes" id="UP000694865"/>
    </source>
</evidence>
<proteinExistence type="predicted"/>
<reference evidence="2" key="1">
    <citation type="submission" date="2025-08" db="UniProtKB">
        <authorList>
            <consortium name="RefSeq"/>
        </authorList>
    </citation>
    <scope>IDENTIFICATION</scope>
    <source>
        <tissue evidence="2">Testes</tissue>
    </source>
</reference>
<protein>
    <submittedName>
        <fullName evidence="2">Ectonucleotide pyrophosphatase/phosphodiesterase family member 2-like</fullName>
    </submittedName>
</protein>
<dbReference type="GeneID" id="102801628"/>
<dbReference type="InterPro" id="IPR002591">
    <property type="entry name" value="Phosphodiest/P_Trfase"/>
</dbReference>
<dbReference type="InterPro" id="IPR017850">
    <property type="entry name" value="Alkaline_phosphatase_core_sf"/>
</dbReference>
<dbReference type="PANTHER" id="PTHR10151">
    <property type="entry name" value="ECTONUCLEOTIDE PYROPHOSPHATASE/PHOSPHODIESTERASE"/>
    <property type="match status" value="1"/>
</dbReference>
<feature type="non-terminal residue" evidence="2">
    <location>
        <position position="1"/>
    </location>
</feature>
<dbReference type="Gene3D" id="3.30.1360.180">
    <property type="match status" value="1"/>
</dbReference>
<name>A0ABM0MXI6_SACKO</name>
<dbReference type="Gene3D" id="3.40.720.10">
    <property type="entry name" value="Alkaline Phosphatase, subunit A"/>
    <property type="match status" value="1"/>
</dbReference>